<dbReference type="EMBL" id="JAODZU010000029">
    <property type="protein sequence ID" value="MDH0364873.1"/>
    <property type="molecule type" value="Genomic_DNA"/>
</dbReference>
<name>A0AA42HV30_9BURK</name>
<protein>
    <submittedName>
        <fullName evidence="1">Uncharacterized protein</fullName>
    </submittedName>
</protein>
<organism evidence="1 2">
    <name type="scientific">Comamonas aquatica</name>
    <dbReference type="NCBI Taxonomy" id="225991"/>
    <lineage>
        <taxon>Bacteria</taxon>
        <taxon>Pseudomonadati</taxon>
        <taxon>Pseudomonadota</taxon>
        <taxon>Betaproteobacteria</taxon>
        <taxon>Burkholderiales</taxon>
        <taxon>Comamonadaceae</taxon>
        <taxon>Comamonas</taxon>
    </lineage>
</organism>
<evidence type="ECO:0000313" key="1">
    <source>
        <dbReference type="EMBL" id="MDH0364873.1"/>
    </source>
</evidence>
<reference evidence="1" key="1">
    <citation type="submission" date="2022-09" db="EMBL/GenBank/DDBJ databases">
        <title>Intensive care unit water sources are persistently colonized with multi-drug resistant bacteria and are the site of extensive horizontal gene transfer of antibiotic resistance genes.</title>
        <authorList>
            <person name="Diorio-Toth L."/>
        </authorList>
    </citation>
    <scope>NUCLEOTIDE SEQUENCE</scope>
    <source>
        <strain evidence="1">GD04130</strain>
    </source>
</reference>
<accession>A0AA42HV30</accession>
<sequence length="265" mass="30098">MNKEINAQAERHKREAICSLIAANGIAQGYKPRTLRDVEQWYLLPSEPLCLAPKAWQEKMAGLFDQLVTAAHMQQIDSAVALYLEGDDSELRPYIKRRTCVEFGTITGRGSYGPPGWRARKFSDPLYLTPAGFLRAYPEKDEDLFIDSTQAQLALDFYRSPPNGIDREKLDYSIFQPAVLGRGRIGGKAYQRWLKEVKGQSYTEPRRSLEESHGIYQASGREGLEKLYSRGYVFALIRKFNAEGLAVKKEDFDRIVHPRGYPATA</sequence>
<dbReference type="RefSeq" id="WP_279823177.1">
    <property type="nucleotide sequence ID" value="NZ_JAOCET010000002.1"/>
</dbReference>
<dbReference type="Proteomes" id="UP001158297">
    <property type="component" value="Unassembled WGS sequence"/>
</dbReference>
<comment type="caution">
    <text evidence="1">The sequence shown here is derived from an EMBL/GenBank/DDBJ whole genome shotgun (WGS) entry which is preliminary data.</text>
</comment>
<gene>
    <name evidence="1" type="ORF">N7330_17745</name>
</gene>
<proteinExistence type="predicted"/>
<evidence type="ECO:0000313" key="2">
    <source>
        <dbReference type="Proteomes" id="UP001158297"/>
    </source>
</evidence>
<dbReference type="AlphaFoldDB" id="A0AA42HV30"/>